<evidence type="ECO:0000313" key="7">
    <source>
        <dbReference type="EMBL" id="KAK7683159.1"/>
    </source>
</evidence>
<gene>
    <name evidence="7" type="ORF">QCA50_013832</name>
</gene>
<reference evidence="7 8" key="1">
    <citation type="submission" date="2022-09" db="EMBL/GenBank/DDBJ databases">
        <authorList>
            <person name="Palmer J.M."/>
        </authorList>
    </citation>
    <scope>NUCLEOTIDE SEQUENCE [LARGE SCALE GENOMIC DNA]</scope>
    <source>
        <strain evidence="7 8">DSM 7382</strain>
    </source>
</reference>
<dbReference type="PANTHER" id="PTHR21659">
    <property type="entry name" value="HYDROPHOBIC PROTEIN RCI2 LOW TEMPERATURE AND SALT RESPONSIVE PROTEIN LTI6 -RELATED"/>
    <property type="match status" value="1"/>
</dbReference>
<organism evidence="7 8">
    <name type="scientific">Cerrena zonata</name>
    <dbReference type="NCBI Taxonomy" id="2478898"/>
    <lineage>
        <taxon>Eukaryota</taxon>
        <taxon>Fungi</taxon>
        <taxon>Dikarya</taxon>
        <taxon>Basidiomycota</taxon>
        <taxon>Agaricomycotina</taxon>
        <taxon>Agaricomycetes</taxon>
        <taxon>Polyporales</taxon>
        <taxon>Cerrenaceae</taxon>
        <taxon>Cerrena</taxon>
    </lineage>
</organism>
<accession>A0AAW0FUA7</accession>
<dbReference type="InterPro" id="IPR000612">
    <property type="entry name" value="PMP3"/>
</dbReference>
<dbReference type="Proteomes" id="UP001385951">
    <property type="component" value="Unassembled WGS sequence"/>
</dbReference>
<evidence type="ECO:0000256" key="3">
    <source>
        <dbReference type="ARBA" id="ARBA00022692"/>
    </source>
</evidence>
<name>A0AAW0FUA7_9APHY</name>
<evidence type="ECO:0000313" key="8">
    <source>
        <dbReference type="Proteomes" id="UP001385951"/>
    </source>
</evidence>
<comment type="subcellular location">
    <subcellularLocation>
        <location evidence="1">Membrane</location>
    </subcellularLocation>
</comment>
<keyword evidence="8" id="KW-1185">Reference proteome</keyword>
<keyword evidence="5 6" id="KW-0472">Membrane</keyword>
<feature type="transmembrane region" description="Helical" evidence="6">
    <location>
        <begin position="120"/>
        <end position="143"/>
    </location>
</feature>
<dbReference type="GO" id="GO:0016020">
    <property type="term" value="C:membrane"/>
    <property type="evidence" value="ECO:0007669"/>
    <property type="project" value="UniProtKB-SubCell"/>
</dbReference>
<dbReference type="Pfam" id="PF01679">
    <property type="entry name" value="Pmp3"/>
    <property type="match status" value="1"/>
</dbReference>
<dbReference type="EMBL" id="JASBNA010000032">
    <property type="protein sequence ID" value="KAK7683159.1"/>
    <property type="molecule type" value="Genomic_DNA"/>
</dbReference>
<sequence length="193" mass="21597">MYWKLERWFQNVMPHPSMQCVYFKFDPLGCSLQGSHHGPLHVQPIAWRPMPSSSFWRPLIRFQLRPAYSLCAFIVTPNALSFNAQLLVTMVKASDVILILVAILFPPAAALFITGCSCDLLINICLTVFGYIPGHLHAFWLIYKKMRAEEQYGHGGFQYVGNGQYEPIYNAPGGAAPAQAPINYGATGGNYVR</sequence>
<dbReference type="AlphaFoldDB" id="A0AAW0FUA7"/>
<comment type="similarity">
    <text evidence="2">Belongs to the UPF0057 (PMP3) family.</text>
</comment>
<evidence type="ECO:0000256" key="5">
    <source>
        <dbReference type="ARBA" id="ARBA00023136"/>
    </source>
</evidence>
<evidence type="ECO:0000256" key="1">
    <source>
        <dbReference type="ARBA" id="ARBA00004370"/>
    </source>
</evidence>
<dbReference type="PANTHER" id="PTHR21659:SF40">
    <property type="entry name" value="PHOSPHATIDYLSERINE DECARBOXYLASE"/>
    <property type="match status" value="1"/>
</dbReference>
<evidence type="ECO:0000256" key="2">
    <source>
        <dbReference type="ARBA" id="ARBA00009530"/>
    </source>
</evidence>
<evidence type="ECO:0000256" key="4">
    <source>
        <dbReference type="ARBA" id="ARBA00022989"/>
    </source>
</evidence>
<keyword evidence="3 6" id="KW-0812">Transmembrane</keyword>
<protein>
    <submittedName>
        <fullName evidence="7">Uncharacterized protein</fullName>
    </submittedName>
</protein>
<proteinExistence type="inferred from homology"/>
<comment type="caution">
    <text evidence="7">The sequence shown here is derived from an EMBL/GenBank/DDBJ whole genome shotgun (WGS) entry which is preliminary data.</text>
</comment>
<evidence type="ECO:0000256" key="6">
    <source>
        <dbReference type="SAM" id="Phobius"/>
    </source>
</evidence>
<feature type="transmembrane region" description="Helical" evidence="6">
    <location>
        <begin position="96"/>
        <end position="114"/>
    </location>
</feature>
<keyword evidence="4 6" id="KW-1133">Transmembrane helix</keyword>